<dbReference type="GO" id="GO:0005737">
    <property type="term" value="C:cytoplasm"/>
    <property type="evidence" value="ECO:0007669"/>
    <property type="project" value="UniProtKB-SubCell"/>
</dbReference>
<dbReference type="Proteomes" id="UP000576480">
    <property type="component" value="Unassembled WGS sequence"/>
</dbReference>
<dbReference type="FunFam" id="3.20.20.70:FF:000186">
    <property type="entry name" value="Lipoyl synthase"/>
    <property type="match status" value="1"/>
</dbReference>
<feature type="binding site" evidence="9">
    <location>
        <position position="43"/>
    </location>
    <ligand>
        <name>[4Fe-4S] cluster</name>
        <dbReference type="ChEBI" id="CHEBI:49883"/>
        <label>1</label>
    </ligand>
</feature>
<evidence type="ECO:0000313" key="11">
    <source>
        <dbReference type="EMBL" id="GFP35168.1"/>
    </source>
</evidence>
<feature type="binding site" evidence="9">
    <location>
        <position position="76"/>
    </location>
    <ligand>
        <name>[4Fe-4S] cluster</name>
        <dbReference type="ChEBI" id="CHEBI:49883"/>
        <label>2</label>
        <note>4Fe-4S-S-AdoMet</note>
    </ligand>
</feature>
<dbReference type="GO" id="GO:0046872">
    <property type="term" value="F:metal ion binding"/>
    <property type="evidence" value="ECO:0007669"/>
    <property type="project" value="UniProtKB-KW"/>
</dbReference>
<feature type="binding site" evidence="9">
    <location>
        <position position="48"/>
    </location>
    <ligand>
        <name>[4Fe-4S] cluster</name>
        <dbReference type="ChEBI" id="CHEBI:49883"/>
        <label>1</label>
    </ligand>
</feature>
<dbReference type="Pfam" id="PF16881">
    <property type="entry name" value="LIAS_N"/>
    <property type="match status" value="1"/>
</dbReference>
<dbReference type="PIRSF" id="PIRSF005963">
    <property type="entry name" value="Lipoyl_synth"/>
    <property type="match status" value="1"/>
</dbReference>
<keyword evidence="3 9" id="KW-0808">Transferase</keyword>
<dbReference type="EC" id="2.8.1.8" evidence="9"/>
<evidence type="ECO:0000256" key="8">
    <source>
        <dbReference type="ARBA" id="ARBA00047326"/>
    </source>
</evidence>
<comment type="similarity">
    <text evidence="9">Belongs to the radical SAM superfamily. Lipoyl synthase family.</text>
</comment>
<dbReference type="GO" id="GO:0051539">
    <property type="term" value="F:4 iron, 4 sulfur cluster binding"/>
    <property type="evidence" value="ECO:0007669"/>
    <property type="project" value="UniProtKB-UniRule"/>
</dbReference>
<accession>A0A6V8PS25</accession>
<proteinExistence type="inferred from homology"/>
<keyword evidence="6 9" id="KW-0408">Iron</keyword>
<dbReference type="Gene3D" id="3.20.20.70">
    <property type="entry name" value="Aldolase class I"/>
    <property type="match status" value="1"/>
</dbReference>
<dbReference type="HAMAP" id="MF_00206">
    <property type="entry name" value="Lipoyl_synth"/>
    <property type="match status" value="1"/>
</dbReference>
<dbReference type="AlphaFoldDB" id="A0A6V8PS25"/>
<evidence type="ECO:0000256" key="4">
    <source>
        <dbReference type="ARBA" id="ARBA00022691"/>
    </source>
</evidence>
<dbReference type="SFLD" id="SFLDS00029">
    <property type="entry name" value="Radical_SAM"/>
    <property type="match status" value="1"/>
</dbReference>
<dbReference type="InterPro" id="IPR058240">
    <property type="entry name" value="rSAM_sf"/>
</dbReference>
<dbReference type="InterPro" id="IPR013785">
    <property type="entry name" value="Aldolase_TIM"/>
</dbReference>
<feature type="binding site" evidence="9">
    <location>
        <position position="69"/>
    </location>
    <ligand>
        <name>[4Fe-4S] cluster</name>
        <dbReference type="ChEBI" id="CHEBI:49883"/>
        <label>2</label>
        <note>4Fe-4S-S-AdoMet</note>
    </ligand>
</feature>
<gene>
    <name evidence="9" type="primary">lipA</name>
    <name evidence="11" type="ORF">HKBW3S43_00960</name>
</gene>
<comment type="cofactor">
    <cofactor evidence="9">
        <name>[4Fe-4S] cluster</name>
        <dbReference type="ChEBI" id="CHEBI:49883"/>
    </cofactor>
    <text evidence="9">Binds 2 [4Fe-4S] clusters per subunit. One cluster is coordinated with 3 cysteines and an exchangeable S-adenosyl-L-methionine.</text>
</comment>
<dbReference type="SUPFAM" id="SSF102114">
    <property type="entry name" value="Radical SAM enzymes"/>
    <property type="match status" value="1"/>
</dbReference>
<dbReference type="SFLD" id="SFLDF00271">
    <property type="entry name" value="lipoyl_synthase"/>
    <property type="match status" value="1"/>
</dbReference>
<keyword evidence="5 9" id="KW-0479">Metal-binding</keyword>
<evidence type="ECO:0000256" key="2">
    <source>
        <dbReference type="ARBA" id="ARBA00022490"/>
    </source>
</evidence>
<evidence type="ECO:0000313" key="12">
    <source>
        <dbReference type="Proteomes" id="UP000576480"/>
    </source>
</evidence>
<organism evidence="11 12">
    <name type="scientific">Candidatus Hakubella thermalkaliphila</name>
    <dbReference type="NCBI Taxonomy" id="2754717"/>
    <lineage>
        <taxon>Bacteria</taxon>
        <taxon>Bacillati</taxon>
        <taxon>Actinomycetota</taxon>
        <taxon>Actinomycetota incertae sedis</taxon>
        <taxon>Candidatus Hakubellales</taxon>
        <taxon>Candidatus Hakubellaceae</taxon>
        <taxon>Candidatus Hakubella</taxon>
    </lineage>
</organism>
<dbReference type="NCBIfam" id="TIGR00510">
    <property type="entry name" value="lipA"/>
    <property type="match status" value="1"/>
</dbReference>
<name>A0A6V8PS25_9ACTN</name>
<dbReference type="PROSITE" id="PS51918">
    <property type="entry name" value="RADICAL_SAM"/>
    <property type="match status" value="1"/>
</dbReference>
<feature type="binding site" evidence="9">
    <location>
        <position position="282"/>
    </location>
    <ligand>
        <name>[4Fe-4S] cluster</name>
        <dbReference type="ChEBI" id="CHEBI:49883"/>
        <label>1</label>
    </ligand>
</feature>
<comment type="caution">
    <text evidence="11">The sequence shown here is derived from an EMBL/GenBank/DDBJ whole genome shotgun (WGS) entry which is preliminary data.</text>
</comment>
<evidence type="ECO:0000259" key="10">
    <source>
        <dbReference type="PROSITE" id="PS51918"/>
    </source>
</evidence>
<dbReference type="InterPro" id="IPR003698">
    <property type="entry name" value="Lipoyl_synth"/>
</dbReference>
<dbReference type="InterPro" id="IPR006638">
    <property type="entry name" value="Elp3/MiaA/NifB-like_rSAM"/>
</dbReference>
<keyword evidence="4 9" id="KW-0949">S-adenosyl-L-methionine</keyword>
<evidence type="ECO:0000256" key="5">
    <source>
        <dbReference type="ARBA" id="ARBA00022723"/>
    </source>
</evidence>
<evidence type="ECO:0000256" key="6">
    <source>
        <dbReference type="ARBA" id="ARBA00023004"/>
    </source>
</evidence>
<dbReference type="NCBIfam" id="NF009544">
    <property type="entry name" value="PRK12928.1"/>
    <property type="match status" value="1"/>
</dbReference>
<evidence type="ECO:0000256" key="3">
    <source>
        <dbReference type="ARBA" id="ARBA00022679"/>
    </source>
</evidence>
<dbReference type="PANTHER" id="PTHR10949">
    <property type="entry name" value="LIPOYL SYNTHASE"/>
    <property type="match status" value="1"/>
</dbReference>
<feature type="binding site" evidence="9">
    <location>
        <position position="54"/>
    </location>
    <ligand>
        <name>[4Fe-4S] cluster</name>
        <dbReference type="ChEBI" id="CHEBI:49883"/>
        <label>1</label>
    </ligand>
</feature>
<sequence>MTEAVKRDNAQHLPPWLKKRMPILREVHGVKTILAEGALHTVCEEAMCPNLGECFSQRTATFMILGDICSRNCRFCAVRGGRPAPVDEREPENVARAAGKLGLRHVVVTSVSRDDLEDGGASHFVATIRALKALPDSPTVEVLTPDFGGEEEALRSVIEARPEVFNHNMETVERLYPLVRPQADYQRSLRLLKMVKQWGHGIYTKTGFMLGLGERQDEVRGLLQDIVDVGCDIVTIGQYLRPSPHHLPVVCFYEPWEFKKIGRWAQDLGIRFVASEPFVRSSYQARGALLTLAGRE</sequence>
<evidence type="ECO:0000256" key="9">
    <source>
        <dbReference type="HAMAP-Rule" id="MF_00206"/>
    </source>
</evidence>
<keyword evidence="1 9" id="KW-0004">4Fe-4S</keyword>
<comment type="subcellular location">
    <subcellularLocation>
        <location evidence="9">Cytoplasm</location>
    </subcellularLocation>
</comment>
<comment type="pathway">
    <text evidence="9">Protein modification; protein lipoylation via endogenous pathway; protein N(6)-(lipoyl)lysine from octanoyl-[acyl-carrier-protein]: step 2/2.</text>
</comment>
<dbReference type="GO" id="GO:0009249">
    <property type="term" value="P:protein lipoylation"/>
    <property type="evidence" value="ECO:0007669"/>
    <property type="project" value="UniProtKB-UniRule"/>
</dbReference>
<evidence type="ECO:0000256" key="1">
    <source>
        <dbReference type="ARBA" id="ARBA00022485"/>
    </source>
</evidence>
<feature type="domain" description="Radical SAM core" evidence="10">
    <location>
        <begin position="55"/>
        <end position="271"/>
    </location>
</feature>
<reference evidence="11 12" key="1">
    <citation type="journal article" date="2020" name="Front. Microbiol.">
        <title>Single-cell genomics of novel Actinobacteria with the Wood-Ljungdahl pathway discovered in a serpentinizing system.</title>
        <authorList>
            <person name="Merino N."/>
            <person name="Kawai M."/>
            <person name="Boyd E.S."/>
            <person name="Colman D.R."/>
            <person name="McGlynn S.E."/>
            <person name="Nealson K.H."/>
            <person name="Kurokawa K."/>
            <person name="Hongoh Y."/>
        </authorList>
    </citation>
    <scope>NUCLEOTIDE SEQUENCE [LARGE SCALE GENOMIC DNA]</scope>
    <source>
        <strain evidence="11 12">S43</strain>
    </source>
</reference>
<dbReference type="SMART" id="SM00729">
    <property type="entry name" value="Elp3"/>
    <property type="match status" value="1"/>
</dbReference>
<dbReference type="InterPro" id="IPR031691">
    <property type="entry name" value="LIAS_N"/>
</dbReference>
<dbReference type="Pfam" id="PF04055">
    <property type="entry name" value="Radical_SAM"/>
    <property type="match status" value="1"/>
</dbReference>
<keyword evidence="7 9" id="KW-0411">Iron-sulfur</keyword>
<dbReference type="GO" id="GO:0016992">
    <property type="term" value="F:lipoate synthase activity"/>
    <property type="evidence" value="ECO:0007669"/>
    <property type="project" value="UniProtKB-UniRule"/>
</dbReference>
<keyword evidence="2 9" id="KW-0963">Cytoplasm</keyword>
<evidence type="ECO:0000256" key="7">
    <source>
        <dbReference type="ARBA" id="ARBA00023014"/>
    </source>
</evidence>
<comment type="function">
    <text evidence="9">Catalyzes the radical-mediated insertion of two sulfur atoms into the C-6 and C-8 positions of the octanoyl moiety bound to the lipoyl domains of lipoate-dependent enzymes, thereby converting the octanoylated domains into lipoylated derivatives.</text>
</comment>
<dbReference type="UniPathway" id="UPA00538">
    <property type="reaction ID" value="UER00593"/>
</dbReference>
<feature type="binding site" evidence="9">
    <location>
        <position position="73"/>
    </location>
    <ligand>
        <name>[4Fe-4S] cluster</name>
        <dbReference type="ChEBI" id="CHEBI:49883"/>
        <label>2</label>
        <note>4Fe-4S-S-AdoMet</note>
    </ligand>
</feature>
<dbReference type="PANTHER" id="PTHR10949:SF0">
    <property type="entry name" value="LIPOYL SYNTHASE, MITOCHONDRIAL"/>
    <property type="match status" value="1"/>
</dbReference>
<dbReference type="EMBL" id="BLSB01000059">
    <property type="protein sequence ID" value="GFP35168.1"/>
    <property type="molecule type" value="Genomic_DNA"/>
</dbReference>
<dbReference type="SFLD" id="SFLDG01058">
    <property type="entry name" value="lipoyl_synthase_like"/>
    <property type="match status" value="1"/>
</dbReference>
<dbReference type="CDD" id="cd01335">
    <property type="entry name" value="Radical_SAM"/>
    <property type="match status" value="1"/>
</dbReference>
<comment type="catalytic activity">
    <reaction evidence="8 9">
        <text>[[Fe-S] cluster scaffold protein carrying a second [4Fe-4S](2+) cluster] + N(6)-octanoyl-L-lysyl-[protein] + 2 oxidized [2Fe-2S]-[ferredoxin] + 2 S-adenosyl-L-methionine + 4 H(+) = [[Fe-S] cluster scaffold protein] + N(6)-[(R)-dihydrolipoyl]-L-lysyl-[protein] + 4 Fe(3+) + 2 hydrogen sulfide + 2 5'-deoxyadenosine + 2 L-methionine + 2 reduced [2Fe-2S]-[ferredoxin]</text>
        <dbReference type="Rhea" id="RHEA:16585"/>
        <dbReference type="Rhea" id="RHEA-COMP:9928"/>
        <dbReference type="Rhea" id="RHEA-COMP:10000"/>
        <dbReference type="Rhea" id="RHEA-COMP:10001"/>
        <dbReference type="Rhea" id="RHEA-COMP:10475"/>
        <dbReference type="Rhea" id="RHEA-COMP:14568"/>
        <dbReference type="Rhea" id="RHEA-COMP:14569"/>
        <dbReference type="ChEBI" id="CHEBI:15378"/>
        <dbReference type="ChEBI" id="CHEBI:17319"/>
        <dbReference type="ChEBI" id="CHEBI:29034"/>
        <dbReference type="ChEBI" id="CHEBI:29919"/>
        <dbReference type="ChEBI" id="CHEBI:33722"/>
        <dbReference type="ChEBI" id="CHEBI:33737"/>
        <dbReference type="ChEBI" id="CHEBI:33738"/>
        <dbReference type="ChEBI" id="CHEBI:57844"/>
        <dbReference type="ChEBI" id="CHEBI:59789"/>
        <dbReference type="ChEBI" id="CHEBI:78809"/>
        <dbReference type="ChEBI" id="CHEBI:83100"/>
        <dbReference type="EC" id="2.8.1.8"/>
    </reaction>
</comment>
<protein>
    <recommendedName>
        <fullName evidence="9">Lipoyl synthase</fullName>
        <ecNumber evidence="9">2.8.1.8</ecNumber>
    </recommendedName>
    <alternativeName>
        <fullName evidence="9">Lip-syn</fullName>
        <shortName evidence="9">LS</shortName>
    </alternativeName>
    <alternativeName>
        <fullName evidence="9">Lipoate synthase</fullName>
    </alternativeName>
    <alternativeName>
        <fullName evidence="9">Lipoic acid synthase</fullName>
    </alternativeName>
    <alternativeName>
        <fullName evidence="9">Sulfur insertion protein LipA</fullName>
    </alternativeName>
</protein>
<dbReference type="NCBIfam" id="NF004019">
    <property type="entry name" value="PRK05481.1"/>
    <property type="match status" value="1"/>
</dbReference>
<dbReference type="InterPro" id="IPR007197">
    <property type="entry name" value="rSAM"/>
</dbReference>